<feature type="region of interest" description="Disordered" evidence="1">
    <location>
        <begin position="1117"/>
        <end position="1151"/>
    </location>
</feature>
<evidence type="ECO:0000313" key="4">
    <source>
        <dbReference type="Proteomes" id="UP001253439"/>
    </source>
</evidence>
<feature type="domain" description="DUF5817" evidence="2">
    <location>
        <begin position="3"/>
        <end position="60"/>
    </location>
</feature>
<dbReference type="RefSeq" id="WP_310898292.1">
    <property type="nucleotide sequence ID" value="NZ_JAMQOM010000027.1"/>
</dbReference>
<organism evidence="3 4">
    <name type="scientific">Haloarcula terrestris</name>
    <dbReference type="NCBI Taxonomy" id="2950533"/>
    <lineage>
        <taxon>Archaea</taxon>
        <taxon>Methanobacteriati</taxon>
        <taxon>Methanobacteriota</taxon>
        <taxon>Stenosarchaea group</taxon>
        <taxon>Halobacteria</taxon>
        <taxon>Halobacteriales</taxon>
        <taxon>Haloarculaceae</taxon>
        <taxon>Haloarcula</taxon>
    </lineage>
</organism>
<feature type="region of interest" description="Disordered" evidence="1">
    <location>
        <begin position="108"/>
        <end position="127"/>
    </location>
</feature>
<dbReference type="Proteomes" id="UP001253439">
    <property type="component" value="Unassembled WGS sequence"/>
</dbReference>
<feature type="compositionally biased region" description="Polar residues" evidence="1">
    <location>
        <begin position="108"/>
        <end position="124"/>
    </location>
</feature>
<evidence type="ECO:0000256" key="1">
    <source>
        <dbReference type="SAM" id="MobiDB-lite"/>
    </source>
</evidence>
<dbReference type="AlphaFoldDB" id="A0AAE4F3U7"/>
<dbReference type="EMBL" id="JAMQOM010000027">
    <property type="protein sequence ID" value="MDS0223816.1"/>
    <property type="molecule type" value="Genomic_DNA"/>
</dbReference>
<name>A0AAE4F3U7_9EURY</name>
<proteinExistence type="predicted"/>
<feature type="compositionally biased region" description="Polar residues" evidence="1">
    <location>
        <begin position="1132"/>
        <end position="1151"/>
    </location>
</feature>
<dbReference type="Pfam" id="PF19134">
    <property type="entry name" value="DUF5817"/>
    <property type="match status" value="1"/>
</dbReference>
<dbReference type="InterPro" id="IPR043855">
    <property type="entry name" value="DUF5817"/>
</dbReference>
<comment type="caution">
    <text evidence="3">The sequence shown here is derived from an EMBL/GenBank/DDBJ whole genome shotgun (WGS) entry which is preliminary data.</text>
</comment>
<feature type="compositionally biased region" description="Basic and acidic residues" evidence="1">
    <location>
        <begin position="406"/>
        <end position="421"/>
    </location>
</feature>
<accession>A0AAE4F3U7</accession>
<reference evidence="3 4" key="1">
    <citation type="submission" date="2022-06" db="EMBL/GenBank/DDBJ databases">
        <title>Haloarcula sp. a new haloarchaeum isolate from saline soil.</title>
        <authorList>
            <person name="Strakova D."/>
            <person name="Galisteo C."/>
            <person name="Sanchez-Porro C."/>
            <person name="Ventosa A."/>
        </authorList>
    </citation>
    <scope>NUCLEOTIDE SEQUENCE [LARGE SCALE GENOMIC DNA]</scope>
    <source>
        <strain evidence="3 4">S1AR25-5A</strain>
    </source>
</reference>
<feature type="region of interest" description="Disordered" evidence="1">
    <location>
        <begin position="402"/>
        <end position="421"/>
    </location>
</feature>
<evidence type="ECO:0000259" key="2">
    <source>
        <dbReference type="Pfam" id="PF19134"/>
    </source>
</evidence>
<feature type="region of interest" description="Disordered" evidence="1">
    <location>
        <begin position="518"/>
        <end position="554"/>
    </location>
</feature>
<gene>
    <name evidence="3" type="ORF">NDI54_21030</name>
</gene>
<feature type="compositionally biased region" description="Basic and acidic residues" evidence="1">
    <location>
        <begin position="1030"/>
        <end position="1040"/>
    </location>
</feature>
<protein>
    <submittedName>
        <fullName evidence="3">DUF5817 domain-containing protein</fullName>
    </submittedName>
</protein>
<evidence type="ECO:0000313" key="3">
    <source>
        <dbReference type="EMBL" id="MDS0223816.1"/>
    </source>
</evidence>
<sequence>MTYQVVGCSECSSLWILEHTGDESATCPTCGTKHQRQNLRPKATAEEFDVAAQKRSALLADRRGEADADLDAYWLQEDRAANPIVDDREYLDGLGLEDDLVDELTSDQTETITTDRGSITSSAGTGPDVDVEVADRSQLSGVANEDALSTGVTLITPESQLGEAGHTYRNVSPRTSEWLDEVIEDQIPSTARLVQELAADRGNFDYRDPNVDAGTVEAFTQYELVQDVAGLERIDGDGTLVQQTVDADVGSIEEARSYLDAISRYALLWADDVYRVRRGFEGEQQIERIRRTLETTGTSHGQFNAGIDALRHSLAALHAERDVPLPQTFVLDGQEWTGSDADTVKRALATFDVLAEGFDVRLWMSPGIRQRVRRLVRNALDEDDDGAAPAWAERFKFLTESGTTSRRPEAVDELPEQAKEGSDAWEIVDDNATQTGLLTTLAHLDTGDTRSVKALKQDTAIDYADASIDSYLSELEAVGLIEVDRAHASNRVALTPLGETAQDYVDLEGNVVHPDQSQLLGASYGRPPASHKHSVSRQETGGDQHPPAERWMAETGDPGEEGYEQWLGDATGPRSVEPPEMHRRILAGERVSGVNFVDADIIDWTDNRQAPNGDGRVSYTSIFDDHALVVTQWGGPAQILARLCSALLSNKMFSKALDLDAVGKQFENLHDGVDSFENDIHEVMIRSHQMGWISEDELDHYLNFRERWGSVRSRLLSKVAKIHDLDSGLRSELFDDLHGLLCSATHLYRAAGIDVTFNIRLPRTKELLDNEEALQDFLNFMRFTVTKQAGYEDQNGFHSIFRMLQEDRPQKLRSRTSYEIGDDPTADLTASWIISGPDATSLREHVQDAVAKESSRLRERVREGVEEAAVLDIPMVEANSHAHIRGLVRDVAERKGFNENHRDDLDGLTRCLEAALAMDNHGPDPFLVADALHSLESRDKVYDRLDTRSVENALASLPETAIFPSLPPSARKMLSALFASDEPLDRQDLIEVTSTNSYDRHHRKLRAFFLVEETETGFVAHLEPWWSSTTDDRQPYHEAHPSPQPQPAGGHIKQSSPPTAPGNVILEIVAETEFVEIPPDRYYEIGKRIDDVDWLLEELGLEDWRPILRAFCDSWHEGDSQSYSDPPGVQIAGQQSTTADSQTTLATVAAE</sequence>
<feature type="compositionally biased region" description="Basic and acidic residues" evidence="1">
    <location>
        <begin position="540"/>
        <end position="552"/>
    </location>
</feature>
<feature type="region of interest" description="Disordered" evidence="1">
    <location>
        <begin position="1030"/>
        <end position="1060"/>
    </location>
</feature>
<keyword evidence="4" id="KW-1185">Reference proteome</keyword>